<gene>
    <name evidence="2" type="ORF">LCGC14_1301490</name>
</gene>
<name>A0A0F9LA52_9ZZZZ</name>
<feature type="domain" description="ATPase dynein-related AAA" evidence="1">
    <location>
        <begin position="23"/>
        <end position="168"/>
    </location>
</feature>
<accession>A0A0F9LA52</accession>
<sequence>MSKVTHEELKEDIGVAYATKTPLFIWGAVGIGKSAIVREVAEDLAKIENLEVSTDANEKDTFGFIDVRISQLEPSDLRGLPIQDLENGTTKWLVPNWLPKNKDSKGLLFLDELNLSPPSIQAVAYQLILDRRIGDYVLPSGWMIVSAGNRIEDRCNVFDMSSALCNRFIHTELQVPSVNDWTEWATSNNIDSRIVAFINFKADSLFKADDKNKTKSFPTPRSWVFCSRLIEGKKQDKTTDRLIASAVGEGTAREFSGFLRLQTKINIADILKNPKQVKTLKAVDLKYVLIGTISEKYKAKPSLFEQILPVCDYLEAEFSILLLRFLKNSNPTNFKTKITNSKKGVELLNKYAEILA</sequence>
<reference evidence="2" key="1">
    <citation type="journal article" date="2015" name="Nature">
        <title>Complex archaea that bridge the gap between prokaryotes and eukaryotes.</title>
        <authorList>
            <person name="Spang A."/>
            <person name="Saw J.H."/>
            <person name="Jorgensen S.L."/>
            <person name="Zaremba-Niedzwiedzka K."/>
            <person name="Martijn J."/>
            <person name="Lind A.E."/>
            <person name="van Eijk R."/>
            <person name="Schleper C."/>
            <person name="Guy L."/>
            <person name="Ettema T.J."/>
        </authorList>
    </citation>
    <scope>NUCLEOTIDE SEQUENCE</scope>
</reference>
<evidence type="ECO:0000259" key="1">
    <source>
        <dbReference type="Pfam" id="PF07728"/>
    </source>
</evidence>
<dbReference type="AlphaFoldDB" id="A0A0F9LA52"/>
<protein>
    <recommendedName>
        <fullName evidence="1">ATPase dynein-related AAA domain-containing protein</fullName>
    </recommendedName>
</protein>
<dbReference type="EMBL" id="LAZR01007600">
    <property type="protein sequence ID" value="KKM84221.1"/>
    <property type="molecule type" value="Genomic_DNA"/>
</dbReference>
<dbReference type="InterPro" id="IPR027417">
    <property type="entry name" value="P-loop_NTPase"/>
</dbReference>
<dbReference type="InterPro" id="IPR011704">
    <property type="entry name" value="ATPase_dyneun-rel_AAA"/>
</dbReference>
<dbReference type="GO" id="GO:0016887">
    <property type="term" value="F:ATP hydrolysis activity"/>
    <property type="evidence" value="ECO:0007669"/>
    <property type="project" value="InterPro"/>
</dbReference>
<dbReference type="GO" id="GO:0005524">
    <property type="term" value="F:ATP binding"/>
    <property type="evidence" value="ECO:0007669"/>
    <property type="project" value="InterPro"/>
</dbReference>
<dbReference type="Pfam" id="PF07728">
    <property type="entry name" value="AAA_5"/>
    <property type="match status" value="1"/>
</dbReference>
<comment type="caution">
    <text evidence="2">The sequence shown here is derived from an EMBL/GenBank/DDBJ whole genome shotgun (WGS) entry which is preliminary data.</text>
</comment>
<dbReference type="Gene3D" id="3.40.50.300">
    <property type="entry name" value="P-loop containing nucleotide triphosphate hydrolases"/>
    <property type="match status" value="1"/>
</dbReference>
<dbReference type="SUPFAM" id="SSF52540">
    <property type="entry name" value="P-loop containing nucleoside triphosphate hydrolases"/>
    <property type="match status" value="1"/>
</dbReference>
<organism evidence="2">
    <name type="scientific">marine sediment metagenome</name>
    <dbReference type="NCBI Taxonomy" id="412755"/>
    <lineage>
        <taxon>unclassified sequences</taxon>
        <taxon>metagenomes</taxon>
        <taxon>ecological metagenomes</taxon>
    </lineage>
</organism>
<evidence type="ECO:0000313" key="2">
    <source>
        <dbReference type="EMBL" id="KKM84221.1"/>
    </source>
</evidence>
<proteinExistence type="predicted"/>